<name>A0A6J8DN92_MYTCO</name>
<accession>A0A6J8DN92</accession>
<dbReference type="Proteomes" id="UP000507470">
    <property type="component" value="Unassembled WGS sequence"/>
</dbReference>
<dbReference type="EMBL" id="CACVKT020007679">
    <property type="protein sequence ID" value="CAC5410048.1"/>
    <property type="molecule type" value="Genomic_DNA"/>
</dbReference>
<keyword evidence="2" id="KW-1185">Reference proteome</keyword>
<reference evidence="1 2" key="1">
    <citation type="submission" date="2020-06" db="EMBL/GenBank/DDBJ databases">
        <authorList>
            <person name="Li R."/>
            <person name="Bekaert M."/>
        </authorList>
    </citation>
    <scope>NUCLEOTIDE SEQUENCE [LARGE SCALE GENOMIC DNA]</scope>
    <source>
        <strain evidence="2">wild</strain>
    </source>
</reference>
<protein>
    <submittedName>
        <fullName evidence="1">Uncharacterized protein</fullName>
    </submittedName>
</protein>
<evidence type="ECO:0000313" key="1">
    <source>
        <dbReference type="EMBL" id="CAC5410048.1"/>
    </source>
</evidence>
<proteinExistence type="predicted"/>
<sequence>MVSCYELEVDSEVYTSLWLTQKSFRKYAEPFMEKTSIFEIENIFRKPRIIVLTSFPVDNFDFVVGVNNQLKMVSSKNIIQMAENLFRPKAIVVILNPTRQQGNCRLSEKDVNLLDKLNDINEILENIVFVVKASDSNGTDDTEELEKLSSELSSRISKKRGKNEIFKKMFWLKDDQISVRIGVCLLDSLIHLIHKMKNKAHRFIQSMKDLENNKEIHVQSFEKVISKSGFRLCISASQKSNHTTIRNLRHLLKKEIDRKDLLVCIEIVKRKKLDQIIKTTLETYLKKRMLHLKMDKRDACKRCTSKELSSTLLKTRSMTNEMLPVNCASTTRISVSKTNRTHTCSSRCGNVFCRKDYREIAKGVYTDLLSFVTRFVNNYHKDIPAFFETIADEMVKRTNSLKIHEWKTVAIRNVHVKGFGCIENNICVNLKTNDETGKKAVSAFLKKYLNDPPGKYKLRIEYKERKITLFSKLEQGSKINRKETEMRADEPRKYGSLGIFLKDSKGTYFFTTCAHVIGEEEHAYSPDDDSKLGQSVFIHHSESNTNDKNDPYIDFSLIQVSPERTLTCTFGLKTTGGDFINGRIFRGDLSEILNENVYKWGATEPCLQKGKCIGFEDEGSLLYMIVDTKDFAKGGDSGAIVCVGEDVETGLAAFVIVAGSTDDSGSESLNSGSSYLVYKVSDALDRIGTISGMTPCLNPYIRTISISSPVSDSKRAASKRKTPDKL</sequence>
<gene>
    <name evidence="1" type="ORF">MCOR_43255</name>
</gene>
<dbReference type="OrthoDB" id="10307554at2759"/>
<dbReference type="AlphaFoldDB" id="A0A6J8DN92"/>
<organism evidence="1 2">
    <name type="scientific">Mytilus coruscus</name>
    <name type="common">Sea mussel</name>
    <dbReference type="NCBI Taxonomy" id="42192"/>
    <lineage>
        <taxon>Eukaryota</taxon>
        <taxon>Metazoa</taxon>
        <taxon>Spiralia</taxon>
        <taxon>Lophotrochozoa</taxon>
        <taxon>Mollusca</taxon>
        <taxon>Bivalvia</taxon>
        <taxon>Autobranchia</taxon>
        <taxon>Pteriomorphia</taxon>
        <taxon>Mytilida</taxon>
        <taxon>Mytiloidea</taxon>
        <taxon>Mytilidae</taxon>
        <taxon>Mytilinae</taxon>
        <taxon>Mytilus</taxon>
    </lineage>
</organism>
<evidence type="ECO:0000313" key="2">
    <source>
        <dbReference type="Proteomes" id="UP000507470"/>
    </source>
</evidence>